<feature type="compositionally biased region" description="Polar residues" evidence="2">
    <location>
        <begin position="59"/>
        <end position="79"/>
    </location>
</feature>
<gene>
    <name evidence="4" type="ORF">P7H59_00735</name>
</gene>
<proteinExistence type="predicted"/>
<sequence length="241" mass="25763">MGTFFKLMVVVTLFLASSGASVFGYSEQSKKGETSQAKGQQTISKSSEYHETKKRQAVQDKTTSSESTSLHIGSTQAKTITEESTASTTTPTVEEPVAATQATETQQVMQLKINGQFISYTNAGQENGQAIIDANPNEGATWGGVPTQSGQDNANTHFIGHNPGIFKVLFSLNPGATISVTDVTGVITHYHVTQIVTVDDSGYTSAGKYYWNQITGTDGGERITLQTCINADYNLIVFANA</sequence>
<dbReference type="RefSeq" id="WP_311818218.1">
    <property type="nucleotide sequence ID" value="NZ_JARQBN010000001.1"/>
</dbReference>
<comment type="caution">
    <text evidence="4">The sequence shown here is derived from an EMBL/GenBank/DDBJ whole genome shotgun (WGS) entry which is preliminary data.</text>
</comment>
<evidence type="ECO:0000256" key="1">
    <source>
        <dbReference type="ARBA" id="ARBA00022801"/>
    </source>
</evidence>
<feature type="region of interest" description="Disordered" evidence="2">
    <location>
        <begin position="27"/>
        <end position="97"/>
    </location>
</feature>
<dbReference type="CDD" id="cd05829">
    <property type="entry name" value="Sortase_F"/>
    <property type="match status" value="1"/>
</dbReference>
<organism evidence="4 5">
    <name type="scientific">Enterococcus viikkiensis</name>
    <dbReference type="NCBI Taxonomy" id="930854"/>
    <lineage>
        <taxon>Bacteria</taxon>
        <taxon>Bacillati</taxon>
        <taxon>Bacillota</taxon>
        <taxon>Bacilli</taxon>
        <taxon>Lactobacillales</taxon>
        <taxon>Enterococcaceae</taxon>
        <taxon>Enterococcus</taxon>
    </lineage>
</organism>
<dbReference type="Pfam" id="PF04203">
    <property type="entry name" value="Sortase"/>
    <property type="match status" value="1"/>
</dbReference>
<keyword evidence="3" id="KW-0732">Signal</keyword>
<reference evidence="4 5" key="1">
    <citation type="submission" date="2023-03" db="EMBL/GenBank/DDBJ databases">
        <authorList>
            <person name="Shen W."/>
            <person name="Cai J."/>
        </authorList>
    </citation>
    <scope>NUCLEOTIDE SEQUENCE [LARGE SCALE GENOMIC DNA]</scope>
    <source>
        <strain evidence="4 5">B101</strain>
    </source>
</reference>
<evidence type="ECO:0000256" key="3">
    <source>
        <dbReference type="SAM" id="SignalP"/>
    </source>
</evidence>
<dbReference type="EMBL" id="JARQBN010000001">
    <property type="protein sequence ID" value="MDT2826972.1"/>
    <property type="molecule type" value="Genomic_DNA"/>
</dbReference>
<dbReference type="InterPro" id="IPR005754">
    <property type="entry name" value="Sortase"/>
</dbReference>
<accession>A0ABU3FPY4</accession>
<dbReference type="InterPro" id="IPR042001">
    <property type="entry name" value="Sortase_F"/>
</dbReference>
<name>A0ABU3FPY4_9ENTE</name>
<evidence type="ECO:0000313" key="4">
    <source>
        <dbReference type="EMBL" id="MDT2826972.1"/>
    </source>
</evidence>
<keyword evidence="5" id="KW-1185">Reference proteome</keyword>
<dbReference type="Proteomes" id="UP001265301">
    <property type="component" value="Unassembled WGS sequence"/>
</dbReference>
<keyword evidence="1" id="KW-0378">Hydrolase</keyword>
<feature type="compositionally biased region" description="Low complexity" evidence="2">
    <location>
        <begin position="82"/>
        <end position="97"/>
    </location>
</feature>
<feature type="compositionally biased region" description="Polar residues" evidence="2">
    <location>
        <begin position="34"/>
        <end position="46"/>
    </location>
</feature>
<evidence type="ECO:0000256" key="2">
    <source>
        <dbReference type="SAM" id="MobiDB-lite"/>
    </source>
</evidence>
<feature type="signal peptide" evidence="3">
    <location>
        <begin position="1"/>
        <end position="22"/>
    </location>
</feature>
<dbReference type="SUPFAM" id="SSF63817">
    <property type="entry name" value="Sortase"/>
    <property type="match status" value="1"/>
</dbReference>
<feature type="chain" id="PRO_5046904698" evidence="3">
    <location>
        <begin position="23"/>
        <end position="241"/>
    </location>
</feature>
<dbReference type="InterPro" id="IPR023365">
    <property type="entry name" value="Sortase_dom-sf"/>
</dbReference>
<protein>
    <submittedName>
        <fullName evidence="4">Class F sortase</fullName>
    </submittedName>
</protein>
<evidence type="ECO:0000313" key="5">
    <source>
        <dbReference type="Proteomes" id="UP001265301"/>
    </source>
</evidence>
<dbReference type="Gene3D" id="2.40.260.10">
    <property type="entry name" value="Sortase"/>
    <property type="match status" value="1"/>
</dbReference>